<evidence type="ECO:0000256" key="1">
    <source>
        <dbReference type="ARBA" id="ARBA00023172"/>
    </source>
</evidence>
<keyword evidence="2" id="KW-0238">DNA-binding</keyword>
<keyword evidence="1" id="KW-0233">DNA recombination</keyword>
<dbReference type="PROSITE" id="PS51900">
    <property type="entry name" value="CB"/>
    <property type="match status" value="1"/>
</dbReference>
<dbReference type="InterPro" id="IPR044068">
    <property type="entry name" value="CB"/>
</dbReference>
<evidence type="ECO:0000313" key="5">
    <source>
        <dbReference type="Proteomes" id="UP000183561"/>
    </source>
</evidence>
<proteinExistence type="predicted"/>
<dbReference type="GO" id="GO:0003677">
    <property type="term" value="F:DNA binding"/>
    <property type="evidence" value="ECO:0007669"/>
    <property type="project" value="UniProtKB-UniRule"/>
</dbReference>
<dbReference type="InterPro" id="IPR011010">
    <property type="entry name" value="DNA_brk_join_enz"/>
</dbReference>
<evidence type="ECO:0000313" key="4">
    <source>
        <dbReference type="EMBL" id="SEB76273.1"/>
    </source>
</evidence>
<gene>
    <name evidence="4" type="ORF">SAMN04490239_1556</name>
</gene>
<dbReference type="Proteomes" id="UP000183561">
    <property type="component" value="Unassembled WGS sequence"/>
</dbReference>
<accession>A0A1H4M001</accession>
<organism evidence="4 5">
    <name type="scientific">Rhodococcus koreensis</name>
    <dbReference type="NCBI Taxonomy" id="99653"/>
    <lineage>
        <taxon>Bacteria</taxon>
        <taxon>Bacillati</taxon>
        <taxon>Actinomycetota</taxon>
        <taxon>Actinomycetes</taxon>
        <taxon>Mycobacteriales</taxon>
        <taxon>Nocardiaceae</taxon>
        <taxon>Rhodococcus</taxon>
    </lineage>
</organism>
<protein>
    <recommendedName>
        <fullName evidence="3">Core-binding (CB) domain-containing protein</fullName>
    </recommendedName>
</protein>
<name>A0A1H4M001_9NOCA</name>
<dbReference type="GO" id="GO:0006310">
    <property type="term" value="P:DNA recombination"/>
    <property type="evidence" value="ECO:0007669"/>
    <property type="project" value="UniProtKB-KW"/>
</dbReference>
<dbReference type="Gene3D" id="1.10.443.10">
    <property type="entry name" value="Intergrase catalytic core"/>
    <property type="match status" value="1"/>
</dbReference>
<dbReference type="AlphaFoldDB" id="A0A1H4M001"/>
<feature type="domain" description="Core-binding (CB)" evidence="3">
    <location>
        <begin position="211"/>
        <end position="299"/>
    </location>
</feature>
<evidence type="ECO:0000259" key="3">
    <source>
        <dbReference type="PROSITE" id="PS51900"/>
    </source>
</evidence>
<keyword evidence="5" id="KW-1185">Reference proteome</keyword>
<sequence length="490" mass="54722">MSPDTGRCRWCSRTCHDCGAAVRGKGETRCLRCRRRHDLATARRRCPRCGRDGYLREHTGWCGPCSQPGPAPKPAAACTECGRVIRGGGARLCNRCLQRRPQRPYTRAEHLLAELDDPPNWLWDFTIHVADRYCPGQATRLVSQLGALLRTEPRAMPQTLLDRARIPGRSIGSLAKMLEDFFTARGLALPTDQSQRLAADRRARRVQAVPEPLRPAVAAFERAMLDERDRARRAGTRPRADTTIDKRLAQIRDLSCHLVGRGIEDWAQVDKAVIEDYLAEVSPAGGPLGGLRHFFRFARRSKLILIDPTAELRVRTPRGFHGRTLPRSRQRELFTRWSTSTEGAPNEALVGLMALIHGASQHELRHLQLADIDPQHHTVRLGRRPHPIPLDPATWAALTRCLEHRRSGTHNPHVIVTSRTRSGRTPASRPYLSHLLGPADTTISTLRASRLLALANSHDPNLIATTYGMSPEGVLAYFADRVDPTLLADL</sequence>
<reference evidence="5" key="1">
    <citation type="submission" date="2016-10" db="EMBL/GenBank/DDBJ databases">
        <authorList>
            <person name="Varghese N."/>
            <person name="Submissions S."/>
        </authorList>
    </citation>
    <scope>NUCLEOTIDE SEQUENCE [LARGE SCALE GENOMIC DNA]</scope>
    <source>
        <strain evidence="5">DSM 44498</strain>
    </source>
</reference>
<evidence type="ECO:0000256" key="2">
    <source>
        <dbReference type="PROSITE-ProRule" id="PRU01248"/>
    </source>
</evidence>
<dbReference type="EMBL" id="FNSV01000005">
    <property type="protein sequence ID" value="SEB76273.1"/>
    <property type="molecule type" value="Genomic_DNA"/>
</dbReference>
<dbReference type="InterPro" id="IPR013762">
    <property type="entry name" value="Integrase-like_cat_sf"/>
</dbReference>
<dbReference type="SUPFAM" id="SSF56349">
    <property type="entry name" value="DNA breaking-rejoining enzymes"/>
    <property type="match status" value="1"/>
</dbReference>
<dbReference type="GO" id="GO:0015074">
    <property type="term" value="P:DNA integration"/>
    <property type="evidence" value="ECO:0007669"/>
    <property type="project" value="InterPro"/>
</dbReference>